<dbReference type="InterPro" id="IPR013783">
    <property type="entry name" value="Ig-like_fold"/>
</dbReference>
<protein>
    <submittedName>
        <fullName evidence="3">LysM peptidoglycan-binding domain-containing protein</fullName>
    </submittedName>
</protein>
<feature type="region of interest" description="Disordered" evidence="1">
    <location>
        <begin position="29"/>
        <end position="110"/>
    </location>
</feature>
<accession>A0ABR7RKI7</accession>
<gene>
    <name evidence="3" type="ORF">IBL26_08865</name>
</gene>
<sequence>MIERKHTGVALVGVAVLAAAGGMAWQAGRMQPAQDTRAPVAPNSTAPTSPRAEVPSANTGRADATGPAAANATTSPPANAAVTPPGTASPAASQGRTGEAAPTANGPRFDVARIAPTGGTVVAGRATPGAEVTLRDQGRELGRARADSRGEFVIVPDAPLAAGTHELSLQSRDAAGQAQRGGESVVVMVPEAPGRGPAEAGAARPEATGQAMAVLLPPAGSTAPPRVLQGTDRVAGRLSLDIVDYDEAGGIRFAGSAPAGQPMRLYIDQLHAGDAASDAGGRWTFSPATAPSPGQHMLRVDQVGPQGRVVARVEVPFLRDAAATPAALANATPGTDRIVVQPGHSLWRIARTTYGRGIRYTVIHKANSDQIRDPGRIYPGQIFTLPTP</sequence>
<proteinExistence type="predicted"/>
<dbReference type="Gene3D" id="3.10.350.10">
    <property type="entry name" value="LysM domain"/>
    <property type="match status" value="1"/>
</dbReference>
<dbReference type="InterPro" id="IPR052196">
    <property type="entry name" value="Bact_Kbp"/>
</dbReference>
<feature type="compositionally biased region" description="Low complexity" evidence="1">
    <location>
        <begin position="59"/>
        <end position="85"/>
    </location>
</feature>
<keyword evidence="4" id="KW-1185">Reference proteome</keyword>
<evidence type="ECO:0000313" key="4">
    <source>
        <dbReference type="Proteomes" id="UP000626026"/>
    </source>
</evidence>
<feature type="domain" description="LysM" evidence="2">
    <location>
        <begin position="336"/>
        <end position="385"/>
    </location>
</feature>
<dbReference type="CDD" id="cd00118">
    <property type="entry name" value="LysM"/>
    <property type="match status" value="1"/>
</dbReference>
<comment type="caution">
    <text evidence="3">The sequence shown here is derived from an EMBL/GenBank/DDBJ whole genome shotgun (WGS) entry which is preliminary data.</text>
</comment>
<dbReference type="InterPro" id="IPR036779">
    <property type="entry name" value="LysM_dom_sf"/>
</dbReference>
<dbReference type="Gene3D" id="2.60.40.10">
    <property type="entry name" value="Immunoglobulins"/>
    <property type="match status" value="1"/>
</dbReference>
<dbReference type="EMBL" id="JACTVA010000011">
    <property type="protein sequence ID" value="MBC9206943.1"/>
    <property type="molecule type" value="Genomic_DNA"/>
</dbReference>
<evidence type="ECO:0000313" key="3">
    <source>
        <dbReference type="EMBL" id="MBC9206943.1"/>
    </source>
</evidence>
<reference evidence="3 4" key="1">
    <citation type="journal article" date="2013" name="Int. J. Syst. Evol. Microbiol.">
        <title>Roseomonas aerophila sp. nov., isolated from air.</title>
        <authorList>
            <person name="Kim S.J."/>
            <person name="Weon H.Y."/>
            <person name="Ahn J.H."/>
            <person name="Hong S.B."/>
            <person name="Seok S.J."/>
            <person name="Whang K.S."/>
            <person name="Kwon S.W."/>
        </authorList>
    </citation>
    <scope>NUCLEOTIDE SEQUENCE [LARGE SCALE GENOMIC DNA]</scope>
    <source>
        <strain evidence="3 4">NBRC 108923</strain>
    </source>
</reference>
<dbReference type="PANTHER" id="PTHR34700:SF4">
    <property type="entry name" value="PHAGE-LIKE ELEMENT PBSX PROTEIN XKDP"/>
    <property type="match status" value="1"/>
</dbReference>
<dbReference type="PANTHER" id="PTHR34700">
    <property type="entry name" value="POTASSIUM BINDING PROTEIN KBP"/>
    <property type="match status" value="1"/>
</dbReference>
<dbReference type="InterPro" id="IPR018392">
    <property type="entry name" value="LysM"/>
</dbReference>
<dbReference type="PROSITE" id="PS51782">
    <property type="entry name" value="LYSM"/>
    <property type="match status" value="1"/>
</dbReference>
<dbReference type="RefSeq" id="WP_187784113.1">
    <property type="nucleotide sequence ID" value="NZ_JACTVA010000011.1"/>
</dbReference>
<dbReference type="Proteomes" id="UP000626026">
    <property type="component" value="Unassembled WGS sequence"/>
</dbReference>
<evidence type="ECO:0000256" key="1">
    <source>
        <dbReference type="SAM" id="MobiDB-lite"/>
    </source>
</evidence>
<name>A0ABR7RKI7_9PROT</name>
<dbReference type="Pfam" id="PF17936">
    <property type="entry name" value="Big_6"/>
    <property type="match status" value="1"/>
</dbReference>
<dbReference type="InterPro" id="IPR041498">
    <property type="entry name" value="Big_6"/>
</dbReference>
<evidence type="ECO:0000259" key="2">
    <source>
        <dbReference type="PROSITE" id="PS51782"/>
    </source>
</evidence>
<dbReference type="Pfam" id="PF01476">
    <property type="entry name" value="LysM"/>
    <property type="match status" value="1"/>
</dbReference>
<organism evidence="3 4">
    <name type="scientific">Teichococcus aerophilus</name>
    <dbReference type="NCBI Taxonomy" id="1224513"/>
    <lineage>
        <taxon>Bacteria</taxon>
        <taxon>Pseudomonadati</taxon>
        <taxon>Pseudomonadota</taxon>
        <taxon>Alphaproteobacteria</taxon>
        <taxon>Acetobacterales</taxon>
        <taxon>Roseomonadaceae</taxon>
        <taxon>Roseomonas</taxon>
    </lineage>
</organism>